<dbReference type="InterPro" id="IPR015424">
    <property type="entry name" value="PyrdxlP-dep_Trfase"/>
</dbReference>
<keyword evidence="8" id="KW-1185">Reference proteome</keyword>
<evidence type="ECO:0000256" key="3">
    <source>
        <dbReference type="ARBA" id="ARBA00022576"/>
    </source>
</evidence>
<evidence type="ECO:0000256" key="1">
    <source>
        <dbReference type="ARBA" id="ARBA00001933"/>
    </source>
</evidence>
<reference evidence="7 8" key="1">
    <citation type="submission" date="2016-03" db="EMBL/GenBank/DDBJ databases">
        <title>Complete genome sequence of Pedobacter cryoconitis PAMC 27485.</title>
        <authorList>
            <person name="Lee J."/>
            <person name="Kim O.-S."/>
        </authorList>
    </citation>
    <scope>NUCLEOTIDE SEQUENCE [LARGE SCALE GENOMIC DNA]</scope>
    <source>
        <strain evidence="7 8">PAMC 27485</strain>
    </source>
</reference>
<dbReference type="KEGG" id="pcm:AY601_0435"/>
<dbReference type="PANTHER" id="PTHR46383:SF1">
    <property type="entry name" value="ASPARTATE AMINOTRANSFERASE"/>
    <property type="match status" value="1"/>
</dbReference>
<dbReference type="InterPro" id="IPR050596">
    <property type="entry name" value="AspAT/PAT-like"/>
</dbReference>
<comment type="cofactor">
    <cofactor evidence="1">
        <name>pyridoxal 5'-phosphate</name>
        <dbReference type="ChEBI" id="CHEBI:597326"/>
    </cofactor>
</comment>
<organism evidence="7 8">
    <name type="scientific">Pedobacter cryoconitis</name>
    <dbReference type="NCBI Taxonomy" id="188932"/>
    <lineage>
        <taxon>Bacteria</taxon>
        <taxon>Pseudomonadati</taxon>
        <taxon>Bacteroidota</taxon>
        <taxon>Sphingobacteriia</taxon>
        <taxon>Sphingobacteriales</taxon>
        <taxon>Sphingobacteriaceae</taxon>
        <taxon>Pedobacter</taxon>
    </lineage>
</organism>
<dbReference type="EMBL" id="CP014504">
    <property type="protein sequence ID" value="AMP97392.1"/>
    <property type="molecule type" value="Genomic_DNA"/>
</dbReference>
<dbReference type="AlphaFoldDB" id="A0A127V7N0"/>
<dbReference type="GO" id="GO:0006520">
    <property type="term" value="P:amino acid metabolic process"/>
    <property type="evidence" value="ECO:0007669"/>
    <property type="project" value="InterPro"/>
</dbReference>
<keyword evidence="4" id="KW-0808">Transferase</keyword>
<dbReference type="PANTHER" id="PTHR46383">
    <property type="entry name" value="ASPARTATE AMINOTRANSFERASE"/>
    <property type="match status" value="1"/>
</dbReference>
<keyword evidence="3" id="KW-0032">Aminotransferase</keyword>
<dbReference type="PATRIC" id="fig|188932.3.peg.443"/>
<dbReference type="Proteomes" id="UP000071561">
    <property type="component" value="Chromosome"/>
</dbReference>
<comment type="similarity">
    <text evidence="2">Belongs to the class-I pyridoxal-phosphate-dependent aminotransferase family.</text>
</comment>
<gene>
    <name evidence="7" type="ORF">AY601_0435</name>
</gene>
<evidence type="ECO:0000256" key="4">
    <source>
        <dbReference type="ARBA" id="ARBA00022679"/>
    </source>
</evidence>
<dbReference type="SUPFAM" id="SSF53383">
    <property type="entry name" value="PLP-dependent transferases"/>
    <property type="match status" value="1"/>
</dbReference>
<dbReference type="OrthoDB" id="9802328at2"/>
<dbReference type="InterPro" id="IPR004839">
    <property type="entry name" value="Aminotransferase_I/II_large"/>
</dbReference>
<feature type="domain" description="Aminotransferase class I/classII large" evidence="6">
    <location>
        <begin position="25"/>
        <end position="395"/>
    </location>
</feature>
<dbReference type="CDD" id="cd00609">
    <property type="entry name" value="AAT_like"/>
    <property type="match status" value="1"/>
</dbReference>
<protein>
    <recommendedName>
        <fullName evidence="6">Aminotransferase class I/classII large domain-containing protein</fullName>
    </recommendedName>
</protein>
<dbReference type="Pfam" id="PF00155">
    <property type="entry name" value="Aminotran_1_2"/>
    <property type="match status" value="1"/>
</dbReference>
<name>A0A127V7N0_9SPHI</name>
<accession>A0A127V7N0</accession>
<dbReference type="InterPro" id="IPR015421">
    <property type="entry name" value="PyrdxlP-dep_Trfase_major"/>
</dbReference>
<dbReference type="GO" id="GO:0030170">
    <property type="term" value="F:pyridoxal phosphate binding"/>
    <property type="evidence" value="ECO:0007669"/>
    <property type="project" value="InterPro"/>
</dbReference>
<dbReference type="Gene3D" id="3.40.640.10">
    <property type="entry name" value="Type I PLP-dependent aspartate aminotransferase-like (Major domain)"/>
    <property type="match status" value="1"/>
</dbReference>
<dbReference type="Gene3D" id="3.90.1150.10">
    <property type="entry name" value="Aspartate Aminotransferase, domain 1"/>
    <property type="match status" value="1"/>
</dbReference>
<keyword evidence="5" id="KW-0663">Pyridoxal phosphate</keyword>
<evidence type="ECO:0000256" key="5">
    <source>
        <dbReference type="ARBA" id="ARBA00022898"/>
    </source>
</evidence>
<proteinExistence type="inferred from homology"/>
<evidence type="ECO:0000259" key="6">
    <source>
        <dbReference type="Pfam" id="PF00155"/>
    </source>
</evidence>
<evidence type="ECO:0000313" key="7">
    <source>
        <dbReference type="EMBL" id="AMP97392.1"/>
    </source>
</evidence>
<dbReference type="GO" id="GO:0008483">
    <property type="term" value="F:transaminase activity"/>
    <property type="evidence" value="ECO:0007669"/>
    <property type="project" value="UniProtKB-KW"/>
</dbReference>
<evidence type="ECO:0000313" key="8">
    <source>
        <dbReference type="Proteomes" id="UP000071561"/>
    </source>
</evidence>
<dbReference type="InterPro" id="IPR015422">
    <property type="entry name" value="PyrdxlP-dep_Trfase_small"/>
</dbReference>
<evidence type="ECO:0000256" key="2">
    <source>
        <dbReference type="ARBA" id="ARBA00007441"/>
    </source>
</evidence>
<sequence length="400" mass="44905">MNSVLQNIPNYMSKTISDKVSSNPEIVNLSIGEPYFFPPDAVYNDLKSKLFTHGSYDLIPHKYAESKGGLSLRNEISIRYSRLYDASVDPKNEILITHGAAEAIWLSVLTLTSIGDEVIIPDPAYPMYETAVKLLGRVPVRLPTHADTNYCMDIQIIKKYTTANTKLIIINSPGNPTGGVYGRDLINEIAEFTKANGIYFVHDEVYDSYVFNDKHYNIFSLKNKIPDNCILINSFSKSFSMMSWRLGWMIGGEHIISNATKIHTNLTLNLGGFHQDSASILLNNEVVDSEVMVHFENIGRSMVNLWEAISKVEGIDAGNKPPKGGFFLFPNVSKLYEKIPNKFKTCNTIGECVTEYFLERYKIAVVPGCVYGQSGNDHIRIVVAVEEDKINQVILRLENN</sequence>